<dbReference type="Proteomes" id="UP001596398">
    <property type="component" value="Unassembled WGS sequence"/>
</dbReference>
<name>A0ABD5ZM70_9EURY</name>
<accession>A0ABD5ZM70</accession>
<comment type="caution">
    <text evidence="2">The sequence shown here is derived from an EMBL/GenBank/DDBJ whole genome shotgun (WGS) entry which is preliminary data.</text>
</comment>
<organism evidence="2 3">
    <name type="scientific">Halosegnis marinus</name>
    <dbReference type="NCBI Taxonomy" id="3034023"/>
    <lineage>
        <taxon>Archaea</taxon>
        <taxon>Methanobacteriati</taxon>
        <taxon>Methanobacteriota</taxon>
        <taxon>Stenosarchaea group</taxon>
        <taxon>Halobacteria</taxon>
        <taxon>Halobacteriales</taxon>
        <taxon>Natronomonadaceae</taxon>
        <taxon>Halosegnis</taxon>
    </lineage>
</organism>
<feature type="domain" description="Methyltransferase type 11" evidence="1">
    <location>
        <begin position="58"/>
        <end position="150"/>
    </location>
</feature>
<proteinExistence type="predicted"/>
<dbReference type="PANTHER" id="PTHR42912">
    <property type="entry name" value="METHYLTRANSFERASE"/>
    <property type="match status" value="1"/>
</dbReference>
<evidence type="ECO:0000259" key="1">
    <source>
        <dbReference type="Pfam" id="PF08241"/>
    </source>
</evidence>
<dbReference type="InterPro" id="IPR050508">
    <property type="entry name" value="Methyltransf_Superfamily"/>
</dbReference>
<dbReference type="CDD" id="cd02440">
    <property type="entry name" value="AdoMet_MTases"/>
    <property type="match status" value="1"/>
</dbReference>
<dbReference type="EC" id="2.1.1.-" evidence="2"/>
<sequence length="216" mass="24608">MGELPEELRRRPGKGADEIKAAYDDEEATEYDEMSWVKRRLAARPRRKQFGDVDGRVLDVACGTGRTFRYVPDTARLVGIDLSADMLARAREKATELGRDVELKQMDAQRLSFADDSFDTVVSSLSTCTFPDPLVALAEMGRVCRPDGEIRLLEHHKWQRWPFGELQERGADDEYHRVGCRLYDDPAAVVEESALRVEERRRWRVPPFTGVVATPP</sequence>
<protein>
    <submittedName>
        <fullName evidence="2">Class I SAM-dependent methyltransferase</fullName>
        <ecNumber evidence="2">2.1.1.-</ecNumber>
    </submittedName>
</protein>
<dbReference type="SUPFAM" id="SSF53335">
    <property type="entry name" value="S-adenosyl-L-methionine-dependent methyltransferases"/>
    <property type="match status" value="1"/>
</dbReference>
<dbReference type="InterPro" id="IPR029063">
    <property type="entry name" value="SAM-dependent_MTases_sf"/>
</dbReference>
<evidence type="ECO:0000313" key="3">
    <source>
        <dbReference type="Proteomes" id="UP001596398"/>
    </source>
</evidence>
<dbReference type="InterPro" id="IPR013216">
    <property type="entry name" value="Methyltransf_11"/>
</dbReference>
<evidence type="ECO:0000313" key="2">
    <source>
        <dbReference type="EMBL" id="MFC7234565.1"/>
    </source>
</evidence>
<keyword evidence="3" id="KW-1185">Reference proteome</keyword>
<dbReference type="GO" id="GO:0008168">
    <property type="term" value="F:methyltransferase activity"/>
    <property type="evidence" value="ECO:0007669"/>
    <property type="project" value="UniProtKB-KW"/>
</dbReference>
<dbReference type="GO" id="GO:0032259">
    <property type="term" value="P:methylation"/>
    <property type="evidence" value="ECO:0007669"/>
    <property type="project" value="UniProtKB-KW"/>
</dbReference>
<dbReference type="Gene3D" id="3.40.50.150">
    <property type="entry name" value="Vaccinia Virus protein VP39"/>
    <property type="match status" value="1"/>
</dbReference>
<keyword evidence="2" id="KW-0489">Methyltransferase</keyword>
<dbReference type="AlphaFoldDB" id="A0ABD5ZM70"/>
<dbReference type="Pfam" id="PF08241">
    <property type="entry name" value="Methyltransf_11"/>
    <property type="match status" value="1"/>
</dbReference>
<dbReference type="EMBL" id="JBHTAP010000001">
    <property type="protein sequence ID" value="MFC7234565.1"/>
    <property type="molecule type" value="Genomic_DNA"/>
</dbReference>
<keyword evidence="2" id="KW-0808">Transferase</keyword>
<dbReference type="RefSeq" id="WP_276235571.1">
    <property type="nucleotide sequence ID" value="NZ_CP119802.1"/>
</dbReference>
<gene>
    <name evidence="2" type="ORF">ACFQJ4_04450</name>
</gene>
<reference evidence="2 3" key="1">
    <citation type="journal article" date="2019" name="Int. J. Syst. Evol. Microbiol.">
        <title>The Global Catalogue of Microorganisms (GCM) 10K type strain sequencing project: providing services to taxonomists for standard genome sequencing and annotation.</title>
        <authorList>
            <consortium name="The Broad Institute Genomics Platform"/>
            <consortium name="The Broad Institute Genome Sequencing Center for Infectious Disease"/>
            <person name="Wu L."/>
            <person name="Ma J."/>
        </authorList>
    </citation>
    <scope>NUCLEOTIDE SEQUENCE [LARGE SCALE GENOMIC DNA]</scope>
    <source>
        <strain evidence="2 3">DT85</strain>
    </source>
</reference>
<dbReference type="GeneID" id="79266233"/>
<dbReference type="PANTHER" id="PTHR42912:SF96">
    <property type="entry name" value="METHYLTRANSFERASE DOMAIN-CONTAINING PROTEIN"/>
    <property type="match status" value="1"/>
</dbReference>